<dbReference type="PROSITE" id="PS51352">
    <property type="entry name" value="THIOREDOXIN_2"/>
    <property type="match status" value="1"/>
</dbReference>
<feature type="transmembrane region" description="Helical" evidence="7">
    <location>
        <begin position="356"/>
        <end position="380"/>
    </location>
</feature>
<dbReference type="InterPro" id="IPR013766">
    <property type="entry name" value="Thioredoxin_domain"/>
</dbReference>
<dbReference type="GO" id="GO:0045454">
    <property type="term" value="P:cell redox homeostasis"/>
    <property type="evidence" value="ECO:0007669"/>
    <property type="project" value="TreeGrafter"/>
</dbReference>
<proteinExistence type="predicted"/>
<dbReference type="AlphaFoldDB" id="A0A2V1IQ71"/>
<keyword evidence="6 7" id="KW-0472">Membrane</keyword>
<dbReference type="SUPFAM" id="SSF52833">
    <property type="entry name" value="Thioredoxin-like"/>
    <property type="match status" value="1"/>
</dbReference>
<dbReference type="Pfam" id="PF11412">
    <property type="entry name" value="DsbD_N"/>
    <property type="match status" value="1"/>
</dbReference>
<keyword evidence="11" id="KW-1185">Reference proteome</keyword>
<evidence type="ECO:0000256" key="5">
    <source>
        <dbReference type="ARBA" id="ARBA00022989"/>
    </source>
</evidence>
<evidence type="ECO:0000313" key="10">
    <source>
        <dbReference type="EMBL" id="PWB03281.1"/>
    </source>
</evidence>
<organism evidence="10 11">
    <name type="scientific">Duncaniella muris</name>
    <dbReference type="NCBI Taxonomy" id="2094150"/>
    <lineage>
        <taxon>Bacteria</taxon>
        <taxon>Pseudomonadati</taxon>
        <taxon>Bacteroidota</taxon>
        <taxon>Bacteroidia</taxon>
        <taxon>Bacteroidales</taxon>
        <taxon>Muribaculaceae</taxon>
        <taxon>Duncaniella</taxon>
    </lineage>
</organism>
<sequence length="686" mass="75291">MRKYTFTLLLLLSMVCNMAVAQIMNPVKWQAKVEMTGDVQGQVVLTAAISSGWHMYALDCNPDAGPQILEISYPKLEGVTLEGKPTPNKPSHKQFDEMFGAELSWWTQSVTITQKFKATKPEFNIDVMIVCGACNDENCIPPSRSTFNLSGTAKIAAAVSSKDEPKEKAEVKEEPKLVETAEVEVAEEAAVLVPADSVAADSLTSTAPASAGADLWAPVSFEDSESAEDFSSTSLWYIFFTCFLGGLVALFTPCVWPMIPMTVSFFLKKGKDRAKSIADACTYGLSIIIIYVALGLLITGIFGASSLNALSTSAVCNIIFFLLLVVFAISFFGAFDIKLPESWSNKMDATAEKTTGLLSIFFMAFTLTLVSFSCTGPIIGTLLVEAASQGDLWGPAIGMLGFSTALALPFMLFAMFPTMLQAAPSSGGWMNTLKVVLGFVELALSLKFLSVADLAYGWHILDREAFLALWIVIFALLGLYLLGQFNFAHYGPADRSVGVTRFFLALCSFSFTIYLIPGLWGAPLKGVSAFVPPLFTQDFNLYGDGFKEYDDFEEGMKVAKESGKPVLIDFSGFGCVNCRKMEGAVLDEPNVKAMIEDNFTVIKLMVDEKKNLPEPITVKEYGKDMTLYTYGDRWSYLQRYKFNANAQPYYVILNDEGELLSGPYTYDENVARFSEFLEKGIKGYKK</sequence>
<dbReference type="GO" id="GO:0005886">
    <property type="term" value="C:plasma membrane"/>
    <property type="evidence" value="ECO:0007669"/>
    <property type="project" value="UniProtKB-SubCell"/>
</dbReference>
<dbReference type="Gene3D" id="3.40.30.10">
    <property type="entry name" value="Glutaredoxin"/>
    <property type="match status" value="1"/>
</dbReference>
<feature type="transmembrane region" description="Helical" evidence="7">
    <location>
        <begin position="280"/>
        <end position="304"/>
    </location>
</feature>
<feature type="domain" description="Thioredoxin" evidence="9">
    <location>
        <begin position="523"/>
        <end position="678"/>
    </location>
</feature>
<gene>
    <name evidence="10" type="ORF">C5O23_03810</name>
</gene>
<evidence type="ECO:0000256" key="1">
    <source>
        <dbReference type="ARBA" id="ARBA00004651"/>
    </source>
</evidence>
<feature type="transmembrane region" description="Helical" evidence="7">
    <location>
        <begin position="435"/>
        <end position="459"/>
    </location>
</feature>
<evidence type="ECO:0000256" key="7">
    <source>
        <dbReference type="SAM" id="Phobius"/>
    </source>
</evidence>
<dbReference type="InterPro" id="IPR028250">
    <property type="entry name" value="DsbDN"/>
</dbReference>
<dbReference type="EMBL" id="PUEC01000006">
    <property type="protein sequence ID" value="PWB03281.1"/>
    <property type="molecule type" value="Genomic_DNA"/>
</dbReference>
<evidence type="ECO:0000256" key="4">
    <source>
        <dbReference type="ARBA" id="ARBA00022748"/>
    </source>
</evidence>
<evidence type="ECO:0000256" key="2">
    <source>
        <dbReference type="ARBA" id="ARBA00022475"/>
    </source>
</evidence>
<protein>
    <submittedName>
        <fullName evidence="10">Thiol:disulfide interchange protein</fullName>
    </submittedName>
</protein>
<dbReference type="InterPro" id="IPR036929">
    <property type="entry name" value="DsbDN_sf"/>
</dbReference>
<keyword evidence="4" id="KW-0201">Cytochrome c-type biogenesis</keyword>
<feature type="transmembrane region" description="Helical" evidence="7">
    <location>
        <begin position="235"/>
        <end position="259"/>
    </location>
</feature>
<keyword evidence="5 7" id="KW-1133">Transmembrane helix</keyword>
<evidence type="ECO:0000256" key="6">
    <source>
        <dbReference type="ARBA" id="ARBA00023136"/>
    </source>
</evidence>
<dbReference type="GeneID" id="82525478"/>
<evidence type="ECO:0000256" key="3">
    <source>
        <dbReference type="ARBA" id="ARBA00022692"/>
    </source>
</evidence>
<accession>A0A2V1IQ71</accession>
<reference evidence="11" key="1">
    <citation type="submission" date="2018-02" db="EMBL/GenBank/DDBJ databases">
        <authorList>
            <person name="Clavel T."/>
            <person name="Strowig T."/>
        </authorList>
    </citation>
    <scope>NUCLEOTIDE SEQUENCE [LARGE SCALE GENOMIC DNA]</scope>
    <source>
        <strain evidence="11">DSM 103720</strain>
    </source>
</reference>
<keyword evidence="8" id="KW-0732">Signal</keyword>
<dbReference type="PANTHER" id="PTHR32234:SF0">
    <property type="entry name" value="THIOL:DISULFIDE INTERCHANGE PROTEIN DSBD"/>
    <property type="match status" value="1"/>
</dbReference>
<dbReference type="Proteomes" id="UP000244905">
    <property type="component" value="Unassembled WGS sequence"/>
</dbReference>
<dbReference type="PANTHER" id="PTHR32234">
    <property type="entry name" value="THIOL:DISULFIDE INTERCHANGE PROTEIN DSBD"/>
    <property type="match status" value="1"/>
</dbReference>
<feature type="transmembrane region" description="Helical" evidence="7">
    <location>
        <begin position="392"/>
        <end position="414"/>
    </location>
</feature>
<keyword evidence="2" id="KW-1003">Cell membrane</keyword>
<feature type="transmembrane region" description="Helical" evidence="7">
    <location>
        <begin position="502"/>
        <end position="522"/>
    </location>
</feature>
<feature type="chain" id="PRO_5015913801" evidence="8">
    <location>
        <begin position="22"/>
        <end position="686"/>
    </location>
</feature>
<dbReference type="Gene3D" id="2.60.40.1250">
    <property type="entry name" value="Thiol:disulfide interchange protein DsbD, N-terminal domain"/>
    <property type="match status" value="1"/>
</dbReference>
<keyword evidence="3 7" id="KW-0812">Transmembrane</keyword>
<evidence type="ECO:0000313" key="11">
    <source>
        <dbReference type="Proteomes" id="UP000244905"/>
    </source>
</evidence>
<evidence type="ECO:0000256" key="8">
    <source>
        <dbReference type="SAM" id="SignalP"/>
    </source>
</evidence>
<evidence type="ECO:0000259" key="9">
    <source>
        <dbReference type="PROSITE" id="PS51352"/>
    </source>
</evidence>
<dbReference type="GO" id="GO:0015035">
    <property type="term" value="F:protein-disulfide reductase activity"/>
    <property type="evidence" value="ECO:0007669"/>
    <property type="project" value="TreeGrafter"/>
</dbReference>
<comment type="subcellular location">
    <subcellularLocation>
        <location evidence="1">Cell membrane</location>
        <topology evidence="1">Multi-pass membrane protein</topology>
    </subcellularLocation>
</comment>
<dbReference type="Pfam" id="PF02683">
    <property type="entry name" value="DsbD_TM"/>
    <property type="match status" value="1"/>
</dbReference>
<feature type="transmembrane region" description="Helical" evidence="7">
    <location>
        <begin position="465"/>
        <end position="482"/>
    </location>
</feature>
<dbReference type="Pfam" id="PF13899">
    <property type="entry name" value="Thioredoxin_7"/>
    <property type="match status" value="1"/>
</dbReference>
<dbReference type="RefSeq" id="WP_107031640.1">
    <property type="nucleotide sequence ID" value="NZ_CAOLBL010000048.1"/>
</dbReference>
<dbReference type="InterPro" id="IPR036249">
    <property type="entry name" value="Thioredoxin-like_sf"/>
</dbReference>
<name>A0A2V1IQ71_9BACT</name>
<comment type="caution">
    <text evidence="10">The sequence shown here is derived from an EMBL/GenBank/DDBJ whole genome shotgun (WGS) entry which is preliminary data.</text>
</comment>
<dbReference type="InterPro" id="IPR003834">
    <property type="entry name" value="Cyt_c_assmbl_TM_dom"/>
</dbReference>
<feature type="signal peptide" evidence="8">
    <location>
        <begin position="1"/>
        <end position="21"/>
    </location>
</feature>
<dbReference type="GO" id="GO:0017004">
    <property type="term" value="P:cytochrome complex assembly"/>
    <property type="evidence" value="ECO:0007669"/>
    <property type="project" value="UniProtKB-KW"/>
</dbReference>
<feature type="transmembrane region" description="Helical" evidence="7">
    <location>
        <begin position="310"/>
        <end position="335"/>
    </location>
</feature>